<dbReference type="AlphaFoldDB" id="A0A9N7UL00"/>
<protein>
    <recommendedName>
        <fullName evidence="2">Kazal-like domain-containing protein</fullName>
    </recommendedName>
</protein>
<dbReference type="CDD" id="cd00104">
    <property type="entry name" value="KAZAL_FS"/>
    <property type="match status" value="1"/>
</dbReference>
<keyword evidence="4" id="KW-1185">Reference proteome</keyword>
<evidence type="ECO:0000259" key="2">
    <source>
        <dbReference type="PROSITE" id="PS51465"/>
    </source>
</evidence>
<keyword evidence="1" id="KW-1015">Disulfide bond</keyword>
<dbReference type="Proteomes" id="UP001153269">
    <property type="component" value="Unassembled WGS sequence"/>
</dbReference>
<dbReference type="InterPro" id="IPR002350">
    <property type="entry name" value="Kazal_dom"/>
</dbReference>
<dbReference type="PANTHER" id="PTHR10913">
    <property type="entry name" value="FOLLISTATIN-RELATED"/>
    <property type="match status" value="1"/>
</dbReference>
<dbReference type="InterPro" id="IPR036058">
    <property type="entry name" value="Kazal_dom_sf"/>
</dbReference>
<evidence type="ECO:0000313" key="4">
    <source>
        <dbReference type="Proteomes" id="UP001153269"/>
    </source>
</evidence>
<dbReference type="SMART" id="SM00280">
    <property type="entry name" value="KAZAL"/>
    <property type="match status" value="1"/>
</dbReference>
<dbReference type="SUPFAM" id="SSF100895">
    <property type="entry name" value="Kazal-type serine protease inhibitors"/>
    <property type="match status" value="1"/>
</dbReference>
<reference evidence="3" key="1">
    <citation type="submission" date="2020-03" db="EMBL/GenBank/DDBJ databases">
        <authorList>
            <person name="Weist P."/>
        </authorList>
    </citation>
    <scope>NUCLEOTIDE SEQUENCE</scope>
</reference>
<dbReference type="PROSITE" id="PS51465">
    <property type="entry name" value="KAZAL_2"/>
    <property type="match status" value="1"/>
</dbReference>
<dbReference type="Gene3D" id="3.30.60.30">
    <property type="match status" value="1"/>
</dbReference>
<accession>A0A9N7UL00</accession>
<feature type="domain" description="Kazal-like" evidence="2">
    <location>
        <begin position="48"/>
        <end position="102"/>
    </location>
</feature>
<dbReference type="GO" id="GO:0030154">
    <property type="term" value="P:cell differentiation"/>
    <property type="evidence" value="ECO:0007669"/>
    <property type="project" value="TreeGrafter"/>
</dbReference>
<sequence length="148" mass="16601">MSVSCFVLTRFHTQKKVLNNGFMGHNGSPGPCEHKYCGLGRHCVVDHEAGQGDCKCLDHCKPHYKPVCGSDGKLYQNHCELHRASCLRGHRVTIVHSEECFYKGEHSCDLSLMQDDVWSSGCWESRSVPFARMLSSYVVQLDPRGTNA</sequence>
<dbReference type="FunFam" id="3.30.60.30:FF:000007">
    <property type="entry name" value="follistatin-related protein 5 isoform X1"/>
    <property type="match status" value="1"/>
</dbReference>
<dbReference type="GO" id="GO:0030510">
    <property type="term" value="P:regulation of BMP signaling pathway"/>
    <property type="evidence" value="ECO:0007669"/>
    <property type="project" value="TreeGrafter"/>
</dbReference>
<dbReference type="GO" id="GO:0005615">
    <property type="term" value="C:extracellular space"/>
    <property type="evidence" value="ECO:0007669"/>
    <property type="project" value="TreeGrafter"/>
</dbReference>
<dbReference type="InterPro" id="IPR050653">
    <property type="entry name" value="Prot_Inhib_GrowthFact_Antg"/>
</dbReference>
<proteinExistence type="predicted"/>
<evidence type="ECO:0000256" key="1">
    <source>
        <dbReference type="ARBA" id="ARBA00023157"/>
    </source>
</evidence>
<name>A0A9N7UL00_PLEPL</name>
<dbReference type="Pfam" id="PF07648">
    <property type="entry name" value="Kazal_2"/>
    <property type="match status" value="1"/>
</dbReference>
<organism evidence="3 4">
    <name type="scientific">Pleuronectes platessa</name>
    <name type="common">European plaice</name>
    <dbReference type="NCBI Taxonomy" id="8262"/>
    <lineage>
        <taxon>Eukaryota</taxon>
        <taxon>Metazoa</taxon>
        <taxon>Chordata</taxon>
        <taxon>Craniata</taxon>
        <taxon>Vertebrata</taxon>
        <taxon>Euteleostomi</taxon>
        <taxon>Actinopterygii</taxon>
        <taxon>Neopterygii</taxon>
        <taxon>Teleostei</taxon>
        <taxon>Neoteleostei</taxon>
        <taxon>Acanthomorphata</taxon>
        <taxon>Carangaria</taxon>
        <taxon>Pleuronectiformes</taxon>
        <taxon>Pleuronectoidei</taxon>
        <taxon>Pleuronectidae</taxon>
        <taxon>Pleuronectes</taxon>
    </lineage>
</organism>
<gene>
    <name evidence="3" type="ORF">PLEPLA_LOCUS20085</name>
</gene>
<dbReference type="PANTHER" id="PTHR10913:SF44">
    <property type="entry name" value="FOLLISTATIN-RELATED PROTEIN 5"/>
    <property type="match status" value="1"/>
</dbReference>
<comment type="caution">
    <text evidence="3">The sequence shown here is derived from an EMBL/GenBank/DDBJ whole genome shotgun (WGS) entry which is preliminary data.</text>
</comment>
<dbReference type="EMBL" id="CADEAL010001400">
    <property type="protein sequence ID" value="CAB1432028.1"/>
    <property type="molecule type" value="Genomic_DNA"/>
</dbReference>
<evidence type="ECO:0000313" key="3">
    <source>
        <dbReference type="EMBL" id="CAB1432028.1"/>
    </source>
</evidence>